<feature type="domain" description="UBA" evidence="2">
    <location>
        <begin position="381"/>
        <end position="424"/>
    </location>
</feature>
<protein>
    <recommendedName>
        <fullName evidence="6">UBA domain-containing protein</fullName>
    </recommendedName>
</protein>
<reference evidence="4 5" key="1">
    <citation type="journal article" date="2020" name="Fungal Divers.">
        <title>Resolving the Mortierellaceae phylogeny through synthesis of multi-gene phylogenetics and phylogenomics.</title>
        <authorList>
            <person name="Vandepol N."/>
            <person name="Liber J."/>
            <person name="Desiro A."/>
            <person name="Na H."/>
            <person name="Kennedy M."/>
            <person name="Barry K."/>
            <person name="Grigoriev I.V."/>
            <person name="Miller A.N."/>
            <person name="O'Donnell K."/>
            <person name="Stajich J.E."/>
            <person name="Bonito G."/>
        </authorList>
    </citation>
    <scope>NUCLEOTIDE SEQUENCE [LARGE SCALE GENOMIC DNA]</scope>
    <source>
        <strain evidence="4 5">AD045</strain>
    </source>
</reference>
<evidence type="ECO:0000256" key="1">
    <source>
        <dbReference type="SAM" id="MobiDB-lite"/>
    </source>
</evidence>
<dbReference type="InterPro" id="IPR009060">
    <property type="entry name" value="UBA-like_sf"/>
</dbReference>
<dbReference type="SUPFAM" id="SSF46934">
    <property type="entry name" value="UBA-like"/>
    <property type="match status" value="1"/>
</dbReference>
<accession>A0ABQ7K7M0</accession>
<feature type="region of interest" description="Disordered" evidence="1">
    <location>
        <begin position="558"/>
        <end position="579"/>
    </location>
</feature>
<feature type="compositionally biased region" description="Low complexity" evidence="1">
    <location>
        <begin position="108"/>
        <end position="121"/>
    </location>
</feature>
<dbReference type="Gene3D" id="1.10.8.10">
    <property type="entry name" value="DNA helicase RuvA subunit, C-terminal domain"/>
    <property type="match status" value="1"/>
</dbReference>
<dbReference type="InterPro" id="IPR015940">
    <property type="entry name" value="UBA"/>
</dbReference>
<dbReference type="PANTHER" id="PTHR16525:SF0">
    <property type="entry name" value="PROTEIN C12ORF4"/>
    <property type="match status" value="1"/>
</dbReference>
<feature type="compositionally biased region" description="Polar residues" evidence="1">
    <location>
        <begin position="451"/>
        <end position="486"/>
    </location>
</feature>
<feature type="compositionally biased region" description="Polar residues" evidence="1">
    <location>
        <begin position="847"/>
        <end position="858"/>
    </location>
</feature>
<dbReference type="PANTHER" id="PTHR16525">
    <property type="entry name" value="PROTEIN C12ORF4"/>
    <property type="match status" value="1"/>
</dbReference>
<gene>
    <name evidence="4" type="ORF">BGZ96_004997</name>
</gene>
<dbReference type="EMBL" id="JAAAIM010000231">
    <property type="protein sequence ID" value="KAG0291645.1"/>
    <property type="molecule type" value="Genomic_DNA"/>
</dbReference>
<dbReference type="PROSITE" id="PS50030">
    <property type="entry name" value="UBA"/>
    <property type="match status" value="1"/>
</dbReference>
<evidence type="ECO:0000259" key="2">
    <source>
        <dbReference type="PROSITE" id="PS50030"/>
    </source>
</evidence>
<feature type="compositionally biased region" description="Low complexity" evidence="1">
    <location>
        <begin position="565"/>
        <end position="576"/>
    </location>
</feature>
<dbReference type="SMART" id="SM00165">
    <property type="entry name" value="UBA"/>
    <property type="match status" value="1"/>
</dbReference>
<keyword evidence="5" id="KW-1185">Reference proteome</keyword>
<comment type="caution">
    <text evidence="4">The sequence shown here is derived from an EMBL/GenBank/DDBJ whole genome shotgun (WGS) entry which is preliminary data.</text>
</comment>
<evidence type="ECO:0008006" key="6">
    <source>
        <dbReference type="Google" id="ProtNLM"/>
    </source>
</evidence>
<feature type="region of interest" description="Disordered" evidence="1">
    <location>
        <begin position="92"/>
        <end position="133"/>
    </location>
</feature>
<feature type="region of interest" description="Disordered" evidence="1">
    <location>
        <begin position="439"/>
        <end position="522"/>
    </location>
</feature>
<dbReference type="PROSITE" id="PS51140">
    <property type="entry name" value="CUE"/>
    <property type="match status" value="1"/>
</dbReference>
<evidence type="ECO:0000313" key="4">
    <source>
        <dbReference type="EMBL" id="KAG0291645.1"/>
    </source>
</evidence>
<proteinExistence type="predicted"/>
<organism evidence="4 5">
    <name type="scientific">Linnemannia gamsii</name>
    <dbReference type="NCBI Taxonomy" id="64522"/>
    <lineage>
        <taxon>Eukaryota</taxon>
        <taxon>Fungi</taxon>
        <taxon>Fungi incertae sedis</taxon>
        <taxon>Mucoromycota</taxon>
        <taxon>Mortierellomycotina</taxon>
        <taxon>Mortierellomycetes</taxon>
        <taxon>Mortierellales</taxon>
        <taxon>Mortierellaceae</taxon>
        <taxon>Linnemannia</taxon>
    </lineage>
</organism>
<feature type="region of interest" description="Disordered" evidence="1">
    <location>
        <begin position="795"/>
        <end position="866"/>
    </location>
</feature>
<dbReference type="InterPro" id="IPR019311">
    <property type="entry name" value="Fy-3"/>
</dbReference>
<name>A0ABQ7K7M0_9FUNG</name>
<feature type="region of interest" description="Disordered" evidence="1">
    <location>
        <begin position="320"/>
        <end position="382"/>
    </location>
</feature>
<dbReference type="Proteomes" id="UP001194696">
    <property type="component" value="Unassembled WGS sequence"/>
</dbReference>
<dbReference type="Pfam" id="PF10154">
    <property type="entry name" value="Fy-3"/>
    <property type="match status" value="3"/>
</dbReference>
<evidence type="ECO:0000313" key="5">
    <source>
        <dbReference type="Proteomes" id="UP001194696"/>
    </source>
</evidence>
<feature type="compositionally biased region" description="Acidic residues" evidence="1">
    <location>
        <begin position="122"/>
        <end position="133"/>
    </location>
</feature>
<feature type="compositionally biased region" description="Low complexity" evidence="1">
    <location>
        <begin position="818"/>
        <end position="846"/>
    </location>
</feature>
<dbReference type="InterPro" id="IPR003892">
    <property type="entry name" value="CUE"/>
</dbReference>
<sequence>MALEKVPHPIHINFQYPPYPGAALKTIELDLPEGALLLDAIRQCRIQHHVPVYLEHSFLSTAQTLIESTRRARVDQEIARVNTTLFSQGTTITNATTTNGKPSDEKSSTTNSNSAKSVTSTVEDDPEEDDSAEAELQRAMIENYRNHTSQFYTQPEENMFPEAYHTLVHSPIPSLFDSVLDLEREYAGEVDALLSARDAEINDIQTRHNNILAAEAPQRNLTQLMTRHIERMEVSQATWNSQLDDLQSMQRSKYQEFILELYAIYKRQQLNLSHKDTPNGKVTSLDGKEMVAEAMRTIGARQSNVGGTPSQWAQQLHNDTSEHKDLPPVPSTAESQPDPSGAEEPAPPPPPADTVPETSATEAPQETVAVDTPPPSLPSKADDPELELMIKSILEMGFDVEQAKGALLISNRDMDHAINMLLEQPENIPRLVAAKQKVAAMKENSARRQNRALSSPQQPLPSLTGSPASNTSQPHTSQDPRIQNVNRPIDRSASVSYPRPHISGQTQGSSGGAGTQKPWSPLPFFQQQRNALLTNNSNPSVKKFGGWLNKAMENLGLDDDFEDQNGSNRNGGLSSSAQPFKQQVSNLAESFTVVLGSSHSKVTHNLRLVVSDPAEVFPSNRNKSERDAAIQAQTASSLYGKNLTGLVQLVNIRDWAKYKGGQVCHQELFKACQTSTELHFDSIEKQLEALEEDIPLNGSTLQEGDFVLTRHSNLPMIHVVFHLFYGSSSGSAATTTTGTGAGLPNLFSQSSDFVPKPDFLAGLRNIMRTAHRYEITMLSLPFLMMPTSFENQLVAASEPTPPTRHHRSGSQYGSPSLSAISTGASGAGSTISPPSVSSLASFSSGPNQQQPQVSYHISDQTRRDLQKRTETTLRHLKSYLMENARQVKQVGNQGSEAEKFRASQGGDVMVVQFLLPKGTSDEMFRSFRGTLVNVFGDEVRNQNGEIYKKYILDRTFQVQGHMNADQFLPEADVTDNPIQVAMTLQVSNKSSDIDNTTWHQISHDTDSRIFMTPPYDVADPSENGCHQLWVRTVAILATKISIHTQGLYVATSKRNMATSQMQAGRPIAFCQAKDLNSLTSSSSTLWLRRRRSASRHPKSIRLVGAATQEAYHRRGFVTTIYQPVLFGDVVATRSLTLERQAWRIKLAEKVAQSEQEQQRYMSGVFWSSPIDATSNPHNLQEQCCPYPVQKNQPFEPSSAAE</sequence>
<evidence type="ECO:0000259" key="3">
    <source>
        <dbReference type="PROSITE" id="PS51140"/>
    </source>
</evidence>
<feature type="domain" description="CUE" evidence="3">
    <location>
        <begin position="385"/>
        <end position="426"/>
    </location>
</feature>